<comment type="miscellaneous">
    <text evidence="6">This protein is produced by a bicistronic gene which also produces the large subunit (MOCS2B).</text>
</comment>
<proteinExistence type="inferred from homology"/>
<sequence length="85" mass="9348">MSVDVHVLLFAKCRELAKTSTATINVPSEILASELLEKLVEKFDLTSIKDNIILALNEVYIENLNDRIVLKKGDEIAIIPPISGG</sequence>
<dbReference type="InterPro" id="IPR044672">
    <property type="entry name" value="MOCS2A"/>
</dbReference>
<dbReference type="InterPro" id="IPR028887">
    <property type="entry name" value="MOCS2A_euk"/>
</dbReference>
<keyword evidence="5 6" id="KW-0501">Molybdenum cofactor biosynthesis</keyword>
<comment type="pathway">
    <text evidence="1 6">Cofactor biosynthesis; molybdopterin biosynthesis.</text>
</comment>
<dbReference type="Proteomes" id="UP000007798">
    <property type="component" value="Unassembled WGS sequence"/>
</dbReference>
<evidence type="ECO:0000256" key="2">
    <source>
        <dbReference type="ARBA" id="ARBA00022490"/>
    </source>
</evidence>
<dbReference type="PANTHER" id="PTHR33359:SF1">
    <property type="entry name" value="MOLYBDOPTERIN SYNTHASE SULFUR CARRIER SUBUNIT"/>
    <property type="match status" value="1"/>
</dbReference>
<comment type="function">
    <text evidence="6">Acts as a sulfur carrier required for molybdopterin biosynthesis. Component of the molybdopterin synthase complex that catalyzes the conversion of precursor Z into molybdopterin by mediating the incorporation of 2 sulfur atoms into precursor Z to generate a dithiolene group. In the complex, serves as sulfur donor by being thiocarboxylated (-COSH) at its C-terminus by MOCS3. After interaction with MOCS2B, the sulfur is then transferred to precursor Z to form molybdopterin.</text>
</comment>
<keyword evidence="8" id="KW-1185">Reference proteome</keyword>
<comment type="subunit">
    <text evidence="6">Heterotetramer; composed of 2 small (MOCS2A) and 2 large (MOCS2B) subunits.</text>
</comment>
<comment type="PTM">
    <text evidence="6">C-terminal thiocarboxylation occurs in 2 steps, it is first acyl-adenylated (-COAMP) via the hesA/moeB/thiF part of MOCS3, then thiocarboxylated (-COSH) via the rhodanese domain of MOCS3.</text>
</comment>
<evidence type="ECO:0000256" key="6">
    <source>
        <dbReference type="HAMAP-Rule" id="MF_03051"/>
    </source>
</evidence>
<evidence type="ECO:0000256" key="4">
    <source>
        <dbReference type="ARBA" id="ARBA00022741"/>
    </source>
</evidence>
<dbReference type="GO" id="GO:0030366">
    <property type="term" value="F:molybdopterin synthase activity"/>
    <property type="evidence" value="ECO:0007669"/>
    <property type="project" value="UniProtKB-UniRule"/>
</dbReference>
<feature type="modified residue" description="Glycyl adenylate; alternate" evidence="6">
    <location>
        <position position="85"/>
    </location>
</feature>
<accession>A0A0Q9WUW2</accession>
<dbReference type="KEGG" id="dwi:26530258"/>
<dbReference type="UniPathway" id="UPA00344"/>
<dbReference type="AlphaFoldDB" id="A0A0Q9WUW2"/>
<dbReference type="SUPFAM" id="SSF54285">
    <property type="entry name" value="MoaD/ThiS"/>
    <property type="match status" value="1"/>
</dbReference>
<dbReference type="GO" id="GO:1990133">
    <property type="term" value="C:molybdopterin adenylyltransferase complex"/>
    <property type="evidence" value="ECO:0007669"/>
    <property type="project" value="TreeGrafter"/>
</dbReference>
<keyword evidence="4 6" id="KW-0547">Nucleotide-binding</keyword>
<dbReference type="GO" id="GO:0000166">
    <property type="term" value="F:nucleotide binding"/>
    <property type="evidence" value="ECO:0007669"/>
    <property type="project" value="UniProtKB-KW"/>
</dbReference>
<evidence type="ECO:0000256" key="1">
    <source>
        <dbReference type="ARBA" id="ARBA00005046"/>
    </source>
</evidence>
<dbReference type="STRING" id="7260.A0A0Q9WUW2"/>
<organism evidence="7 8">
    <name type="scientific">Drosophila willistoni</name>
    <name type="common">Fruit fly</name>
    <dbReference type="NCBI Taxonomy" id="7260"/>
    <lineage>
        <taxon>Eukaryota</taxon>
        <taxon>Metazoa</taxon>
        <taxon>Ecdysozoa</taxon>
        <taxon>Arthropoda</taxon>
        <taxon>Hexapoda</taxon>
        <taxon>Insecta</taxon>
        <taxon>Pterygota</taxon>
        <taxon>Neoptera</taxon>
        <taxon>Endopterygota</taxon>
        <taxon>Diptera</taxon>
        <taxon>Brachycera</taxon>
        <taxon>Muscomorpha</taxon>
        <taxon>Ephydroidea</taxon>
        <taxon>Drosophilidae</taxon>
        <taxon>Drosophila</taxon>
        <taxon>Sophophora</taxon>
    </lineage>
</organism>
<protein>
    <recommendedName>
        <fullName evidence="6">Molybdopterin synthase sulfur carrier subunit</fullName>
    </recommendedName>
    <alternativeName>
        <fullName evidence="6">Molybdenum cofactor synthesis protein 2 small subunit</fullName>
    </alternativeName>
    <alternativeName>
        <fullName evidence="6">Molybdenum cofactor synthesis protein 2A</fullName>
        <shortName evidence="6">MOCS2A</shortName>
    </alternativeName>
    <alternativeName>
        <fullName evidence="6">Sulfur carrier protein MOCS2A</fullName>
    </alternativeName>
</protein>
<dbReference type="InterPro" id="IPR003749">
    <property type="entry name" value="ThiS/MoaD-like"/>
</dbReference>
<keyword evidence="3 6" id="KW-0597">Phosphoprotein</keyword>
<dbReference type="InParanoid" id="A0A0Q9WUW2"/>
<dbReference type="CDD" id="cd00754">
    <property type="entry name" value="Ubl_MoaD"/>
    <property type="match status" value="1"/>
</dbReference>
<gene>
    <name evidence="7" type="primary">Dwil\GK28256</name>
    <name evidence="6" type="synonym">Mocs2</name>
    <name evidence="7" type="ORF">Dwil_GK28256</name>
</gene>
<evidence type="ECO:0000256" key="3">
    <source>
        <dbReference type="ARBA" id="ARBA00022553"/>
    </source>
</evidence>
<dbReference type="InterPro" id="IPR016155">
    <property type="entry name" value="Mopterin_synth/thiamin_S_b"/>
</dbReference>
<reference evidence="7 8" key="1">
    <citation type="journal article" date="2007" name="Nature">
        <title>Evolution of genes and genomes on the Drosophila phylogeny.</title>
        <authorList>
            <consortium name="Drosophila 12 Genomes Consortium"/>
            <person name="Clark A.G."/>
            <person name="Eisen M.B."/>
            <person name="Smith D.R."/>
            <person name="Bergman C.M."/>
            <person name="Oliver B."/>
            <person name="Markow T.A."/>
            <person name="Kaufman T.C."/>
            <person name="Kellis M."/>
            <person name="Gelbart W."/>
            <person name="Iyer V.N."/>
            <person name="Pollard D.A."/>
            <person name="Sackton T.B."/>
            <person name="Larracuente A.M."/>
            <person name="Singh N.D."/>
            <person name="Abad J.P."/>
            <person name="Abt D.N."/>
            <person name="Adryan B."/>
            <person name="Aguade M."/>
            <person name="Akashi H."/>
            <person name="Anderson W.W."/>
            <person name="Aquadro C.F."/>
            <person name="Ardell D.H."/>
            <person name="Arguello R."/>
            <person name="Artieri C.G."/>
            <person name="Barbash D.A."/>
            <person name="Barker D."/>
            <person name="Barsanti P."/>
            <person name="Batterham P."/>
            <person name="Batzoglou S."/>
            <person name="Begun D."/>
            <person name="Bhutkar A."/>
            <person name="Blanco E."/>
            <person name="Bosak S.A."/>
            <person name="Bradley R.K."/>
            <person name="Brand A.D."/>
            <person name="Brent M.R."/>
            <person name="Brooks A.N."/>
            <person name="Brown R.H."/>
            <person name="Butlin R.K."/>
            <person name="Caggese C."/>
            <person name="Calvi B.R."/>
            <person name="Bernardo de Carvalho A."/>
            <person name="Caspi A."/>
            <person name="Castrezana S."/>
            <person name="Celniker S.E."/>
            <person name="Chang J.L."/>
            <person name="Chapple C."/>
            <person name="Chatterji S."/>
            <person name="Chinwalla A."/>
            <person name="Civetta A."/>
            <person name="Clifton S.W."/>
            <person name="Comeron J.M."/>
            <person name="Costello J.C."/>
            <person name="Coyne J.A."/>
            <person name="Daub J."/>
            <person name="David R.G."/>
            <person name="Delcher A.L."/>
            <person name="Delehaunty K."/>
            <person name="Do C.B."/>
            <person name="Ebling H."/>
            <person name="Edwards K."/>
            <person name="Eickbush T."/>
            <person name="Evans J.D."/>
            <person name="Filipski A."/>
            <person name="Findeiss S."/>
            <person name="Freyhult E."/>
            <person name="Fulton L."/>
            <person name="Fulton R."/>
            <person name="Garcia A.C."/>
            <person name="Gardiner A."/>
            <person name="Garfield D.A."/>
            <person name="Garvin B.E."/>
            <person name="Gibson G."/>
            <person name="Gilbert D."/>
            <person name="Gnerre S."/>
            <person name="Godfrey J."/>
            <person name="Good R."/>
            <person name="Gotea V."/>
            <person name="Gravely B."/>
            <person name="Greenberg A.J."/>
            <person name="Griffiths-Jones S."/>
            <person name="Gross S."/>
            <person name="Guigo R."/>
            <person name="Gustafson E.A."/>
            <person name="Haerty W."/>
            <person name="Hahn M.W."/>
            <person name="Halligan D.L."/>
            <person name="Halpern A.L."/>
            <person name="Halter G.M."/>
            <person name="Han M.V."/>
            <person name="Heger A."/>
            <person name="Hillier L."/>
            <person name="Hinrichs A.S."/>
            <person name="Holmes I."/>
            <person name="Hoskins R.A."/>
            <person name="Hubisz M.J."/>
            <person name="Hultmark D."/>
            <person name="Huntley M.A."/>
            <person name="Jaffe D.B."/>
            <person name="Jagadeeshan S."/>
            <person name="Jeck W.R."/>
            <person name="Johnson J."/>
            <person name="Jones C.D."/>
            <person name="Jordan W.C."/>
            <person name="Karpen G.H."/>
            <person name="Kataoka E."/>
            <person name="Keightley P.D."/>
            <person name="Kheradpour P."/>
            <person name="Kirkness E.F."/>
            <person name="Koerich L.B."/>
            <person name="Kristiansen K."/>
            <person name="Kudrna D."/>
            <person name="Kulathinal R.J."/>
            <person name="Kumar S."/>
            <person name="Kwok R."/>
            <person name="Lander E."/>
            <person name="Langley C.H."/>
            <person name="Lapoint R."/>
            <person name="Lazzaro B.P."/>
            <person name="Lee S.J."/>
            <person name="Levesque L."/>
            <person name="Li R."/>
            <person name="Lin C.F."/>
            <person name="Lin M.F."/>
            <person name="Lindblad-Toh K."/>
            <person name="Llopart A."/>
            <person name="Long M."/>
            <person name="Low L."/>
            <person name="Lozovsky E."/>
            <person name="Lu J."/>
            <person name="Luo M."/>
            <person name="Machado C.A."/>
            <person name="Makalowski W."/>
            <person name="Marzo M."/>
            <person name="Matsuda M."/>
            <person name="Matzkin L."/>
            <person name="McAllister B."/>
            <person name="McBride C.S."/>
            <person name="McKernan B."/>
            <person name="McKernan K."/>
            <person name="Mendez-Lago M."/>
            <person name="Minx P."/>
            <person name="Mollenhauer M.U."/>
            <person name="Montooth K."/>
            <person name="Mount S.M."/>
            <person name="Mu X."/>
            <person name="Myers E."/>
            <person name="Negre B."/>
            <person name="Newfeld S."/>
            <person name="Nielsen R."/>
            <person name="Noor M.A."/>
            <person name="O'Grady P."/>
            <person name="Pachter L."/>
            <person name="Papaceit M."/>
            <person name="Parisi M.J."/>
            <person name="Parisi M."/>
            <person name="Parts L."/>
            <person name="Pedersen J.S."/>
            <person name="Pesole G."/>
            <person name="Phillippy A.M."/>
            <person name="Ponting C.P."/>
            <person name="Pop M."/>
            <person name="Porcelli D."/>
            <person name="Powell J.R."/>
            <person name="Prohaska S."/>
            <person name="Pruitt K."/>
            <person name="Puig M."/>
            <person name="Quesneville H."/>
            <person name="Ram K.R."/>
            <person name="Rand D."/>
            <person name="Rasmussen M.D."/>
            <person name="Reed L.K."/>
            <person name="Reenan R."/>
            <person name="Reily A."/>
            <person name="Remington K.A."/>
            <person name="Rieger T.T."/>
            <person name="Ritchie M.G."/>
            <person name="Robin C."/>
            <person name="Rogers Y.H."/>
            <person name="Rohde C."/>
            <person name="Rozas J."/>
            <person name="Rubenfield M.J."/>
            <person name="Ruiz A."/>
            <person name="Russo S."/>
            <person name="Salzberg S.L."/>
            <person name="Sanchez-Gracia A."/>
            <person name="Saranga D.J."/>
            <person name="Sato H."/>
            <person name="Schaeffer S.W."/>
            <person name="Schatz M.C."/>
            <person name="Schlenke T."/>
            <person name="Schwartz R."/>
            <person name="Segarra C."/>
            <person name="Singh R.S."/>
            <person name="Sirot L."/>
            <person name="Sirota M."/>
            <person name="Sisneros N.B."/>
            <person name="Smith C.D."/>
            <person name="Smith T.F."/>
            <person name="Spieth J."/>
            <person name="Stage D.E."/>
            <person name="Stark A."/>
            <person name="Stephan W."/>
            <person name="Strausberg R.L."/>
            <person name="Strempel S."/>
            <person name="Sturgill D."/>
            <person name="Sutton G."/>
            <person name="Sutton G.G."/>
            <person name="Tao W."/>
            <person name="Teichmann S."/>
            <person name="Tobari Y.N."/>
            <person name="Tomimura Y."/>
            <person name="Tsolas J.M."/>
            <person name="Valente V.L."/>
            <person name="Venter E."/>
            <person name="Venter J.C."/>
            <person name="Vicario S."/>
            <person name="Vieira F.G."/>
            <person name="Vilella A.J."/>
            <person name="Villasante A."/>
            <person name="Walenz B."/>
            <person name="Wang J."/>
            <person name="Wasserman M."/>
            <person name="Watts T."/>
            <person name="Wilson D."/>
            <person name="Wilson R.K."/>
            <person name="Wing R.A."/>
            <person name="Wolfner M.F."/>
            <person name="Wong A."/>
            <person name="Wong G.K."/>
            <person name="Wu C.I."/>
            <person name="Wu G."/>
            <person name="Yamamoto D."/>
            <person name="Yang H.P."/>
            <person name="Yang S.P."/>
            <person name="Yorke J.A."/>
            <person name="Yoshida K."/>
            <person name="Zdobnov E."/>
            <person name="Zhang P."/>
            <person name="Zhang Y."/>
            <person name="Zimin A.V."/>
            <person name="Baldwin J."/>
            <person name="Abdouelleil A."/>
            <person name="Abdulkadir J."/>
            <person name="Abebe A."/>
            <person name="Abera B."/>
            <person name="Abreu J."/>
            <person name="Acer S.C."/>
            <person name="Aftuck L."/>
            <person name="Alexander A."/>
            <person name="An P."/>
            <person name="Anderson E."/>
            <person name="Anderson S."/>
            <person name="Arachi H."/>
            <person name="Azer M."/>
            <person name="Bachantsang P."/>
            <person name="Barry A."/>
            <person name="Bayul T."/>
            <person name="Berlin A."/>
            <person name="Bessette D."/>
            <person name="Bloom T."/>
            <person name="Blye J."/>
            <person name="Boguslavskiy L."/>
            <person name="Bonnet C."/>
            <person name="Boukhgalter B."/>
            <person name="Bourzgui I."/>
            <person name="Brown A."/>
            <person name="Cahill P."/>
            <person name="Channer S."/>
            <person name="Cheshatsang Y."/>
            <person name="Chuda L."/>
            <person name="Citroen M."/>
            <person name="Collymore A."/>
            <person name="Cooke P."/>
            <person name="Costello M."/>
            <person name="D'Aco K."/>
            <person name="Daza R."/>
            <person name="De Haan G."/>
            <person name="DeGray S."/>
            <person name="DeMaso C."/>
            <person name="Dhargay N."/>
            <person name="Dooley K."/>
            <person name="Dooley E."/>
            <person name="Doricent M."/>
            <person name="Dorje P."/>
            <person name="Dorjee K."/>
            <person name="Dupes A."/>
            <person name="Elong R."/>
            <person name="Falk J."/>
            <person name="Farina A."/>
            <person name="Faro S."/>
            <person name="Ferguson D."/>
            <person name="Fisher S."/>
            <person name="Foley C.D."/>
            <person name="Franke A."/>
            <person name="Friedrich D."/>
            <person name="Gadbois L."/>
            <person name="Gearin G."/>
            <person name="Gearin C.R."/>
            <person name="Giannoukos G."/>
            <person name="Goode T."/>
            <person name="Graham J."/>
            <person name="Grandbois E."/>
            <person name="Grewal S."/>
            <person name="Gyaltsen K."/>
            <person name="Hafez N."/>
            <person name="Hagos B."/>
            <person name="Hall J."/>
            <person name="Henson C."/>
            <person name="Hollinger A."/>
            <person name="Honan T."/>
            <person name="Huard M.D."/>
            <person name="Hughes L."/>
            <person name="Hurhula B."/>
            <person name="Husby M.E."/>
            <person name="Kamat A."/>
            <person name="Kanga B."/>
            <person name="Kashin S."/>
            <person name="Khazanovich D."/>
            <person name="Kisner P."/>
            <person name="Lance K."/>
            <person name="Lara M."/>
            <person name="Lee W."/>
            <person name="Lennon N."/>
            <person name="Letendre F."/>
            <person name="LeVine R."/>
            <person name="Lipovsky A."/>
            <person name="Liu X."/>
            <person name="Liu J."/>
            <person name="Liu S."/>
            <person name="Lokyitsang T."/>
            <person name="Lokyitsang Y."/>
            <person name="Lubonja R."/>
            <person name="Lui A."/>
            <person name="MacDonald P."/>
            <person name="Magnisalis V."/>
            <person name="Maru K."/>
            <person name="Matthews C."/>
            <person name="McCusker W."/>
            <person name="McDonough S."/>
            <person name="Mehta T."/>
            <person name="Meldrim J."/>
            <person name="Meneus L."/>
            <person name="Mihai O."/>
            <person name="Mihalev A."/>
            <person name="Mihova T."/>
            <person name="Mittelman R."/>
            <person name="Mlenga V."/>
            <person name="Montmayeur A."/>
            <person name="Mulrain L."/>
            <person name="Navidi A."/>
            <person name="Naylor J."/>
            <person name="Negash T."/>
            <person name="Nguyen T."/>
            <person name="Nguyen N."/>
            <person name="Nicol R."/>
            <person name="Norbu C."/>
            <person name="Norbu N."/>
            <person name="Novod N."/>
            <person name="O'Neill B."/>
            <person name="Osman S."/>
            <person name="Markiewicz E."/>
            <person name="Oyono O.L."/>
            <person name="Patti C."/>
            <person name="Phunkhang P."/>
            <person name="Pierre F."/>
            <person name="Priest M."/>
            <person name="Raghuraman S."/>
            <person name="Rege F."/>
            <person name="Reyes R."/>
            <person name="Rise C."/>
            <person name="Rogov P."/>
            <person name="Ross K."/>
            <person name="Ryan E."/>
            <person name="Settipalli S."/>
            <person name="Shea T."/>
            <person name="Sherpa N."/>
            <person name="Shi L."/>
            <person name="Shih D."/>
            <person name="Sparrow T."/>
            <person name="Spaulding J."/>
            <person name="Stalker J."/>
            <person name="Stange-Thomann N."/>
            <person name="Stavropoulos S."/>
            <person name="Stone C."/>
            <person name="Strader C."/>
            <person name="Tesfaye S."/>
            <person name="Thomson T."/>
            <person name="Thoulutsang Y."/>
            <person name="Thoulutsang D."/>
            <person name="Topham K."/>
            <person name="Topping I."/>
            <person name="Tsamla T."/>
            <person name="Vassiliev H."/>
            <person name="Vo A."/>
            <person name="Wangchuk T."/>
            <person name="Wangdi T."/>
            <person name="Weiand M."/>
            <person name="Wilkinson J."/>
            <person name="Wilson A."/>
            <person name="Yadav S."/>
            <person name="Young G."/>
            <person name="Yu Q."/>
            <person name="Zembek L."/>
            <person name="Zhong D."/>
            <person name="Zimmer A."/>
            <person name="Zwirko Z."/>
            <person name="Jaffe D.B."/>
            <person name="Alvarez P."/>
            <person name="Brockman W."/>
            <person name="Butler J."/>
            <person name="Chin C."/>
            <person name="Gnerre S."/>
            <person name="Grabherr M."/>
            <person name="Kleber M."/>
            <person name="Mauceli E."/>
            <person name="MacCallum I."/>
        </authorList>
    </citation>
    <scope>NUCLEOTIDE SEQUENCE [LARGE SCALE GENOMIC DNA]</scope>
    <source>
        <strain evidence="8">Tucson 14030-0811.24</strain>
    </source>
</reference>
<comment type="similarity">
    <text evidence="6">Belongs to the MoaD family. MOCS2A subfamily.</text>
</comment>
<dbReference type="HAMAP" id="MF_03051">
    <property type="entry name" value="MOCS2A"/>
    <property type="match status" value="1"/>
</dbReference>
<dbReference type="EMBL" id="CH964272">
    <property type="protein sequence ID" value="KRF99930.1"/>
    <property type="molecule type" value="Genomic_DNA"/>
</dbReference>
<dbReference type="InterPro" id="IPR012675">
    <property type="entry name" value="Beta-grasp_dom_sf"/>
</dbReference>
<evidence type="ECO:0000313" key="8">
    <source>
        <dbReference type="Proteomes" id="UP000007798"/>
    </source>
</evidence>
<name>A0A0Q9WUW2_DROWI</name>
<dbReference type="OrthoDB" id="5531344at2759"/>
<dbReference type="Pfam" id="PF02597">
    <property type="entry name" value="ThiS"/>
    <property type="match status" value="1"/>
</dbReference>
<keyword evidence="2 6" id="KW-0963">Cytoplasm</keyword>
<feature type="modified residue" description="1-thioglycine; alternate" evidence="6">
    <location>
        <position position="85"/>
    </location>
</feature>
<evidence type="ECO:0000256" key="5">
    <source>
        <dbReference type="ARBA" id="ARBA00023150"/>
    </source>
</evidence>
<dbReference type="GO" id="GO:0006777">
    <property type="term" value="P:Mo-molybdopterin cofactor biosynthetic process"/>
    <property type="evidence" value="ECO:0007669"/>
    <property type="project" value="UniProtKB-UniRule"/>
</dbReference>
<evidence type="ECO:0000313" key="7">
    <source>
        <dbReference type="EMBL" id="KRF99930.1"/>
    </source>
</evidence>
<dbReference type="FunCoup" id="A0A0Q9WUW2">
    <property type="interactions" value="6"/>
</dbReference>
<dbReference type="FunFam" id="3.10.20.30:FF:000010">
    <property type="entry name" value="Molybdopterin synthase sulfur carrier subunit"/>
    <property type="match status" value="1"/>
</dbReference>
<comment type="subcellular location">
    <subcellularLocation>
        <location evidence="6">Cytoplasm</location>
    </subcellularLocation>
</comment>
<dbReference type="GO" id="GO:1990140">
    <property type="term" value="C:molybdopterin synthase complex"/>
    <property type="evidence" value="ECO:0007669"/>
    <property type="project" value="UniProtKB-UniRule"/>
</dbReference>
<dbReference type="Gene3D" id="3.10.20.30">
    <property type="match status" value="1"/>
</dbReference>
<dbReference type="PANTHER" id="PTHR33359">
    <property type="entry name" value="MOLYBDOPTERIN SYNTHASE SULFUR CARRIER SUBUNIT"/>
    <property type="match status" value="1"/>
</dbReference>
<dbReference type="NCBIfam" id="TIGR01682">
    <property type="entry name" value="moaD"/>
    <property type="match status" value="1"/>
</dbReference>